<reference evidence="4" key="1">
    <citation type="journal article" date="2015" name="Nat. Plants">
        <title>Genome expansion of Arabis alpina linked with retrotransposition and reduced symmetric DNA methylation.</title>
        <authorList>
            <person name="Willing E.M."/>
            <person name="Rawat V."/>
            <person name="Mandakova T."/>
            <person name="Maumus F."/>
            <person name="James G.V."/>
            <person name="Nordstroem K.J."/>
            <person name="Becker C."/>
            <person name="Warthmann N."/>
            <person name="Chica C."/>
            <person name="Szarzynska B."/>
            <person name="Zytnicki M."/>
            <person name="Albani M.C."/>
            <person name="Kiefer C."/>
            <person name="Bergonzi S."/>
            <person name="Castaings L."/>
            <person name="Mateos J.L."/>
            <person name="Berns M.C."/>
            <person name="Bujdoso N."/>
            <person name="Piofczyk T."/>
            <person name="de Lorenzo L."/>
            <person name="Barrero-Sicilia C."/>
            <person name="Mateos I."/>
            <person name="Piednoel M."/>
            <person name="Hagmann J."/>
            <person name="Chen-Min-Tao R."/>
            <person name="Iglesias-Fernandez R."/>
            <person name="Schuster S.C."/>
            <person name="Alonso-Blanco C."/>
            <person name="Roudier F."/>
            <person name="Carbonero P."/>
            <person name="Paz-Ares J."/>
            <person name="Davis S.J."/>
            <person name="Pecinka A."/>
            <person name="Quesneville H."/>
            <person name="Colot V."/>
            <person name="Lysak M.A."/>
            <person name="Weigel D."/>
            <person name="Coupland G."/>
            <person name="Schneeberger K."/>
        </authorList>
    </citation>
    <scope>NUCLEOTIDE SEQUENCE [LARGE SCALE GENOMIC DNA]</scope>
    <source>
        <strain evidence="4">cv. Pajares</strain>
    </source>
</reference>
<feature type="compositionally biased region" description="Basic and acidic residues" evidence="2">
    <location>
        <begin position="149"/>
        <end position="158"/>
    </location>
</feature>
<evidence type="ECO:0000313" key="3">
    <source>
        <dbReference type="EMBL" id="KFK40828.1"/>
    </source>
</evidence>
<feature type="compositionally biased region" description="Low complexity" evidence="2">
    <location>
        <begin position="55"/>
        <end position="99"/>
    </location>
</feature>
<keyword evidence="4" id="KW-1185">Reference proteome</keyword>
<dbReference type="Gramene" id="KFK40828">
    <property type="protein sequence ID" value="KFK40828"/>
    <property type="gene ID" value="AALP_AA2G046700"/>
</dbReference>
<dbReference type="Proteomes" id="UP000029120">
    <property type="component" value="Chromosome 2"/>
</dbReference>
<protein>
    <submittedName>
        <fullName evidence="3">Uncharacterized protein</fullName>
    </submittedName>
</protein>
<feature type="region of interest" description="Disordered" evidence="2">
    <location>
        <begin position="113"/>
        <end position="175"/>
    </location>
</feature>
<accession>A0A087HFC6</accession>
<proteinExistence type="predicted"/>
<organism evidence="3 4">
    <name type="scientific">Arabis alpina</name>
    <name type="common">Alpine rock-cress</name>
    <dbReference type="NCBI Taxonomy" id="50452"/>
    <lineage>
        <taxon>Eukaryota</taxon>
        <taxon>Viridiplantae</taxon>
        <taxon>Streptophyta</taxon>
        <taxon>Embryophyta</taxon>
        <taxon>Tracheophyta</taxon>
        <taxon>Spermatophyta</taxon>
        <taxon>Magnoliopsida</taxon>
        <taxon>eudicotyledons</taxon>
        <taxon>Gunneridae</taxon>
        <taxon>Pentapetalae</taxon>
        <taxon>rosids</taxon>
        <taxon>malvids</taxon>
        <taxon>Brassicales</taxon>
        <taxon>Brassicaceae</taxon>
        <taxon>Arabideae</taxon>
        <taxon>Arabis</taxon>
    </lineage>
</organism>
<feature type="region of interest" description="Disordered" evidence="2">
    <location>
        <begin position="42"/>
        <end position="101"/>
    </location>
</feature>
<evidence type="ECO:0000256" key="1">
    <source>
        <dbReference type="SAM" id="Coils"/>
    </source>
</evidence>
<keyword evidence="1" id="KW-0175">Coiled coil</keyword>
<evidence type="ECO:0000256" key="2">
    <source>
        <dbReference type="SAM" id="MobiDB-lite"/>
    </source>
</evidence>
<feature type="coiled-coil region" evidence="1">
    <location>
        <begin position="256"/>
        <end position="311"/>
    </location>
</feature>
<evidence type="ECO:0000313" key="4">
    <source>
        <dbReference type="Proteomes" id="UP000029120"/>
    </source>
</evidence>
<name>A0A087HFC6_ARAAL</name>
<sequence length="360" mass="39819">MMRRRELSFGGSSVSSFCFTDRSEEVQSEMGKKRSFRELASGSACASEPIAPPITTSVAPRTAPAPSTAPALAPSTISMPSSTPAPSTAPALAPSTTSTVKSVVRMPPSVVLGMPASDSRVSRSSIPLPACRSREDARKKAKGNAHETATSDHRRSEPLGDDERESKRTRTDLASPTVRVSQPIFDDDAAVARLFATVFLAFVNRVGHELEAEIKKQRRRADNHANGKLATRTERNKFAELLDKRNKELEKALGYSARLRCKNEKLTKELETAIQDASYLLTFLSRCKKQIDELKKQVEQKRKLLKIARALIVDLHEKFAIAKAKFAELKGDSQEKMIFQVQREANLDFVKQLLGLLLER</sequence>
<dbReference type="AlphaFoldDB" id="A0A087HFC6"/>
<dbReference type="EMBL" id="CM002870">
    <property type="protein sequence ID" value="KFK40828.1"/>
    <property type="molecule type" value="Genomic_DNA"/>
</dbReference>
<gene>
    <name evidence="3" type="ordered locus">AALP_Aa2g046700</name>
</gene>